<reference evidence="11 12" key="1">
    <citation type="submission" date="2016-12" db="EMBL/GenBank/DDBJ databases">
        <title>Thioflexothrix psekupsii D3 genome sequencing and assembly.</title>
        <authorList>
            <person name="Fomenkov A."/>
            <person name="Vincze T."/>
            <person name="Grabovich M."/>
            <person name="Anton B.P."/>
            <person name="Dubinina G."/>
            <person name="Orlova M."/>
            <person name="Belousova E."/>
            <person name="Roberts R.J."/>
        </authorList>
    </citation>
    <scope>NUCLEOTIDE SEQUENCE [LARGE SCALE GENOMIC DNA]</scope>
    <source>
        <strain evidence="11">D3</strain>
    </source>
</reference>
<dbReference type="GO" id="GO:0006281">
    <property type="term" value="P:DNA repair"/>
    <property type="evidence" value="ECO:0007669"/>
    <property type="project" value="TreeGrafter"/>
</dbReference>
<dbReference type="GO" id="GO:0005975">
    <property type="term" value="P:carbohydrate metabolic process"/>
    <property type="evidence" value="ECO:0007669"/>
    <property type="project" value="InterPro"/>
</dbReference>
<feature type="binding site" evidence="10">
    <location>
        <position position="173"/>
    </location>
    <ligand>
        <name>Mg(2+)</name>
        <dbReference type="ChEBI" id="CHEBI:18420"/>
    </ligand>
</feature>
<dbReference type="UniPathway" id="UPA00865">
    <property type="reaction ID" value="UER00834"/>
</dbReference>
<dbReference type="GO" id="GO:0008967">
    <property type="term" value="F:phosphoglycolate phosphatase activity"/>
    <property type="evidence" value="ECO:0007669"/>
    <property type="project" value="UniProtKB-UniRule"/>
</dbReference>
<dbReference type="FunFam" id="3.40.50.1000:FF:000022">
    <property type="entry name" value="Phosphoglycolate phosphatase"/>
    <property type="match status" value="1"/>
</dbReference>
<dbReference type="OrthoDB" id="9776368at2"/>
<proteinExistence type="inferred from homology"/>
<feature type="active site" description="Nucleophile" evidence="10">
    <location>
        <position position="10"/>
    </location>
</feature>
<dbReference type="SUPFAM" id="SSF56784">
    <property type="entry name" value="HAD-like"/>
    <property type="match status" value="1"/>
</dbReference>
<dbReference type="EC" id="3.1.3.18" evidence="5 10"/>
<dbReference type="InterPro" id="IPR036412">
    <property type="entry name" value="HAD-like_sf"/>
</dbReference>
<dbReference type="InterPro" id="IPR023214">
    <property type="entry name" value="HAD_sf"/>
</dbReference>
<dbReference type="InterPro" id="IPR037512">
    <property type="entry name" value="PGPase_prok"/>
</dbReference>
<evidence type="ECO:0000256" key="5">
    <source>
        <dbReference type="ARBA" id="ARBA00013078"/>
    </source>
</evidence>
<comment type="pathway">
    <text evidence="3 10">Organic acid metabolism; glycolate biosynthesis; glycolate from 2-phosphoglycolate: step 1/1.</text>
</comment>
<dbReference type="InterPro" id="IPR050155">
    <property type="entry name" value="HAD-like_hydrolase_sf"/>
</dbReference>
<accession>A0A251X4V0</accession>
<organism evidence="11 12">
    <name type="scientific">Thioflexithrix psekupsensis</name>
    <dbReference type="NCBI Taxonomy" id="1570016"/>
    <lineage>
        <taxon>Bacteria</taxon>
        <taxon>Pseudomonadati</taxon>
        <taxon>Pseudomonadota</taxon>
        <taxon>Gammaproteobacteria</taxon>
        <taxon>Thiotrichales</taxon>
        <taxon>Thioflexithrix</taxon>
    </lineage>
</organism>
<keyword evidence="6 10" id="KW-0479">Metal-binding</keyword>
<keyword evidence="7 10" id="KW-0378">Hydrolase</keyword>
<dbReference type="NCBIfam" id="TIGR01449">
    <property type="entry name" value="PGP_bact"/>
    <property type="match status" value="1"/>
</dbReference>
<evidence type="ECO:0000256" key="1">
    <source>
        <dbReference type="ARBA" id="ARBA00000830"/>
    </source>
</evidence>
<gene>
    <name evidence="11" type="ORF">TPSD3_15200</name>
</gene>
<comment type="cofactor">
    <cofactor evidence="2 10">
        <name>Mg(2+)</name>
        <dbReference type="ChEBI" id="CHEBI:18420"/>
    </cofactor>
</comment>
<dbReference type="AlphaFoldDB" id="A0A251X4V0"/>
<dbReference type="PANTHER" id="PTHR43434:SF1">
    <property type="entry name" value="PHOSPHOGLYCOLATE PHOSPHATASE"/>
    <property type="match status" value="1"/>
</dbReference>
<evidence type="ECO:0000313" key="12">
    <source>
        <dbReference type="Proteomes" id="UP000194798"/>
    </source>
</evidence>
<evidence type="ECO:0000256" key="9">
    <source>
        <dbReference type="ARBA" id="ARBA00023277"/>
    </source>
</evidence>
<dbReference type="NCBIfam" id="TIGR01549">
    <property type="entry name" value="HAD-SF-IA-v1"/>
    <property type="match status" value="1"/>
</dbReference>
<evidence type="ECO:0000256" key="6">
    <source>
        <dbReference type="ARBA" id="ARBA00022723"/>
    </source>
</evidence>
<name>A0A251X4V0_9GAMM</name>
<evidence type="ECO:0000256" key="7">
    <source>
        <dbReference type="ARBA" id="ARBA00022801"/>
    </source>
</evidence>
<keyword evidence="8 10" id="KW-0460">Magnesium</keyword>
<comment type="similarity">
    <text evidence="4 10">Belongs to the HAD-like hydrolase superfamily. CbbY/CbbZ/Gph/YieH family.</text>
</comment>
<evidence type="ECO:0000256" key="8">
    <source>
        <dbReference type="ARBA" id="ARBA00022842"/>
    </source>
</evidence>
<sequence>MFKPELILSDLDGTLVDSVPDLAYAADQMMQQLDLPARGVDSVRLWVGNGVERLVKRTLTGEMYGEPPSDLLAKAFPLFMDCYGDTNGQRSQLYPGVREGLVWLHEHYRNLGCITNKSKRFTRPLLEQLGIADYFGIIVAGDSLPAKKPDPLPLTHCMDFFSKKPEQTLMIGDSTNDVQAARNAGCPIICVDYGYNHGEDIRLSGADAVISHFAELQRLLPL</sequence>
<dbReference type="GO" id="GO:0005829">
    <property type="term" value="C:cytosol"/>
    <property type="evidence" value="ECO:0007669"/>
    <property type="project" value="TreeGrafter"/>
</dbReference>
<evidence type="ECO:0000256" key="4">
    <source>
        <dbReference type="ARBA" id="ARBA00006171"/>
    </source>
</evidence>
<evidence type="ECO:0000313" key="11">
    <source>
        <dbReference type="EMBL" id="OUD12451.1"/>
    </source>
</evidence>
<comment type="function">
    <text evidence="10">Specifically catalyzes the dephosphorylation of 2-phosphoglycolate. Is involved in the dissimilation of the intracellular 2-phosphoglycolate formed during the DNA repair of 3'-phosphoglycolate ends, a major class of DNA lesions induced by oxidative stress.</text>
</comment>
<dbReference type="PANTHER" id="PTHR43434">
    <property type="entry name" value="PHOSPHOGLYCOLATE PHOSPHATASE"/>
    <property type="match status" value="1"/>
</dbReference>
<evidence type="ECO:0000256" key="3">
    <source>
        <dbReference type="ARBA" id="ARBA00004818"/>
    </source>
</evidence>
<dbReference type="Proteomes" id="UP000194798">
    <property type="component" value="Unassembled WGS sequence"/>
</dbReference>
<dbReference type="NCBIfam" id="NF009695">
    <property type="entry name" value="PRK13222.1-2"/>
    <property type="match status" value="1"/>
</dbReference>
<dbReference type="InterPro" id="IPR006439">
    <property type="entry name" value="HAD-SF_hydro_IA"/>
</dbReference>
<dbReference type="SFLD" id="SFLDG01129">
    <property type="entry name" value="C1.5:_HAD__Beta-PGM__Phosphata"/>
    <property type="match status" value="1"/>
</dbReference>
<comment type="catalytic activity">
    <reaction evidence="1 10">
        <text>2-phosphoglycolate + H2O = glycolate + phosphate</text>
        <dbReference type="Rhea" id="RHEA:14369"/>
        <dbReference type="ChEBI" id="CHEBI:15377"/>
        <dbReference type="ChEBI" id="CHEBI:29805"/>
        <dbReference type="ChEBI" id="CHEBI:43474"/>
        <dbReference type="ChEBI" id="CHEBI:58033"/>
        <dbReference type="EC" id="3.1.3.18"/>
    </reaction>
</comment>
<dbReference type="Gene3D" id="3.40.50.1000">
    <property type="entry name" value="HAD superfamily/HAD-like"/>
    <property type="match status" value="1"/>
</dbReference>
<dbReference type="GO" id="GO:0046872">
    <property type="term" value="F:metal ion binding"/>
    <property type="evidence" value="ECO:0007669"/>
    <property type="project" value="UniProtKB-KW"/>
</dbReference>
<dbReference type="RefSeq" id="WP_086489400.1">
    <property type="nucleotide sequence ID" value="NZ_MSLT01000023.1"/>
</dbReference>
<evidence type="ECO:0000256" key="10">
    <source>
        <dbReference type="HAMAP-Rule" id="MF_00495"/>
    </source>
</evidence>
<feature type="binding site" evidence="10">
    <location>
        <position position="10"/>
    </location>
    <ligand>
        <name>Mg(2+)</name>
        <dbReference type="ChEBI" id="CHEBI:18420"/>
    </ligand>
</feature>
<keyword evidence="9 10" id="KW-0119">Carbohydrate metabolism</keyword>
<dbReference type="HAMAP" id="MF_00495">
    <property type="entry name" value="GPH_hydrolase_bact"/>
    <property type="match status" value="1"/>
</dbReference>
<dbReference type="NCBIfam" id="TIGR01509">
    <property type="entry name" value="HAD-SF-IA-v3"/>
    <property type="match status" value="1"/>
</dbReference>
<dbReference type="InterPro" id="IPR023198">
    <property type="entry name" value="PGP-like_dom2"/>
</dbReference>
<evidence type="ECO:0000256" key="2">
    <source>
        <dbReference type="ARBA" id="ARBA00001946"/>
    </source>
</evidence>
<protein>
    <recommendedName>
        <fullName evidence="5 10">Phosphoglycolate phosphatase</fullName>
        <shortName evidence="10">PGP</shortName>
        <shortName evidence="10">PGPase</shortName>
        <ecNumber evidence="5 10">3.1.3.18</ecNumber>
    </recommendedName>
</protein>
<dbReference type="CDD" id="cd16417">
    <property type="entry name" value="HAD_PGPase"/>
    <property type="match status" value="1"/>
</dbReference>
<dbReference type="Gene3D" id="1.10.150.240">
    <property type="entry name" value="Putative phosphatase, domain 2"/>
    <property type="match status" value="1"/>
</dbReference>
<dbReference type="SFLD" id="SFLDS00003">
    <property type="entry name" value="Haloacid_Dehalogenase"/>
    <property type="match status" value="1"/>
</dbReference>
<dbReference type="GO" id="GO:0046295">
    <property type="term" value="P:glycolate biosynthetic process"/>
    <property type="evidence" value="ECO:0007669"/>
    <property type="project" value="UniProtKB-UniRule"/>
</dbReference>
<dbReference type="InterPro" id="IPR041492">
    <property type="entry name" value="HAD_2"/>
</dbReference>
<dbReference type="EMBL" id="MSLT01000023">
    <property type="protein sequence ID" value="OUD12451.1"/>
    <property type="molecule type" value="Genomic_DNA"/>
</dbReference>
<comment type="caution">
    <text evidence="11">The sequence shown here is derived from an EMBL/GenBank/DDBJ whole genome shotgun (WGS) entry which is preliminary data.</text>
</comment>
<dbReference type="SFLD" id="SFLDG01135">
    <property type="entry name" value="C1.5.6:_HAD__Beta-PGM__Phospha"/>
    <property type="match status" value="1"/>
</dbReference>
<feature type="binding site" evidence="10">
    <location>
        <position position="12"/>
    </location>
    <ligand>
        <name>Mg(2+)</name>
        <dbReference type="ChEBI" id="CHEBI:18420"/>
    </ligand>
</feature>
<keyword evidence="12" id="KW-1185">Reference proteome</keyword>
<dbReference type="Pfam" id="PF13419">
    <property type="entry name" value="HAD_2"/>
    <property type="match status" value="1"/>
</dbReference>